<organism evidence="2 3">
    <name type="scientific">Micromonospora globbae</name>
    <dbReference type="NCBI Taxonomy" id="1894969"/>
    <lineage>
        <taxon>Bacteria</taxon>
        <taxon>Bacillati</taxon>
        <taxon>Actinomycetota</taxon>
        <taxon>Actinomycetes</taxon>
        <taxon>Micromonosporales</taxon>
        <taxon>Micromonosporaceae</taxon>
        <taxon>Micromonospora</taxon>
    </lineage>
</organism>
<feature type="region of interest" description="Disordered" evidence="1">
    <location>
        <begin position="61"/>
        <end position="80"/>
    </location>
</feature>
<dbReference type="OrthoDB" id="5243591at2"/>
<name>A0A420F3M5_9ACTN</name>
<gene>
    <name evidence="2" type="ORF">D7I43_10735</name>
</gene>
<dbReference type="AlphaFoldDB" id="A0A420F3M5"/>
<comment type="caution">
    <text evidence="2">The sequence shown here is derived from an EMBL/GenBank/DDBJ whole genome shotgun (WGS) entry which is preliminary data.</text>
</comment>
<proteinExistence type="predicted"/>
<feature type="compositionally biased region" description="Basic and acidic residues" evidence="1">
    <location>
        <begin position="66"/>
        <end position="80"/>
    </location>
</feature>
<evidence type="ECO:0000256" key="1">
    <source>
        <dbReference type="SAM" id="MobiDB-lite"/>
    </source>
</evidence>
<reference evidence="2 3" key="1">
    <citation type="journal article" date="2018" name="Int. J. Syst. Evol. Microbiol.">
        <title>Micromonospora globbae sp. nov., an endophytic actinomycete isolated from roots of Globba winitii C. H. Wright.</title>
        <authorList>
            <person name="Kuncharoen N."/>
            <person name="Pittayakhajonwut P."/>
            <person name="Tanasupawat S."/>
        </authorList>
    </citation>
    <scope>NUCLEOTIDE SEQUENCE [LARGE SCALE GENOMIC DNA]</scope>
    <source>
        <strain evidence="2 3">WPS1-2</strain>
    </source>
</reference>
<dbReference type="Proteomes" id="UP000285744">
    <property type="component" value="Unassembled WGS sequence"/>
</dbReference>
<dbReference type="EMBL" id="RAQQ01000006">
    <property type="protein sequence ID" value="RKF27514.1"/>
    <property type="molecule type" value="Genomic_DNA"/>
</dbReference>
<evidence type="ECO:0000313" key="3">
    <source>
        <dbReference type="Proteomes" id="UP000285744"/>
    </source>
</evidence>
<protein>
    <submittedName>
        <fullName evidence="2">Uncharacterized protein</fullName>
    </submittedName>
</protein>
<accession>A0A420F3M5</accession>
<dbReference type="RefSeq" id="WP_120328279.1">
    <property type="nucleotide sequence ID" value="NZ_CP109307.1"/>
</dbReference>
<evidence type="ECO:0000313" key="2">
    <source>
        <dbReference type="EMBL" id="RKF27514.1"/>
    </source>
</evidence>
<sequence>MAGSSALLRVMWGMVAAVVAMLLSGCDGSDEREEDRSDRALKEVLEEYRPRYEQRRVALADAASRVPRESPGKDSCDRTLDPEPDFVHFDHTSLVLDSYNSPGQGGNVDIAPLSEAGVPEQIADNPSQKLGRFAVAPGWLIRGMWVTGPQGPLGTNRFEVTSQYGYEPYKGVEKDPATRLRKILDVGLHKRYALLYRVTTYDDPYARDGDVKDVVRADVFLADLEKGDVPCRLTATGHDYDMEGVELSWHSGTPYEDMQVTFQLDIDAKLRILTRR</sequence>